<keyword evidence="4 5" id="KW-0472">Membrane</keyword>
<protein>
    <recommendedName>
        <fullName evidence="5">PRA1 family protein</fullName>
    </recommendedName>
</protein>
<dbReference type="Pfam" id="PF03208">
    <property type="entry name" value="PRA1"/>
    <property type="match status" value="1"/>
</dbReference>
<dbReference type="AlphaFoldDB" id="A0A485L9H0"/>
<feature type="transmembrane region" description="Helical" evidence="5">
    <location>
        <begin position="133"/>
        <end position="156"/>
    </location>
</feature>
<evidence type="ECO:0000256" key="3">
    <source>
        <dbReference type="ARBA" id="ARBA00022989"/>
    </source>
</evidence>
<dbReference type="InterPro" id="IPR004895">
    <property type="entry name" value="Prenylated_rab_accept_PRA1"/>
</dbReference>
<dbReference type="PANTHER" id="PTHR19317:SF0">
    <property type="entry name" value="PRENYLATED RAB ACCEPTOR PROTEIN 1"/>
    <property type="match status" value="1"/>
</dbReference>
<proteinExistence type="inferred from homology"/>
<evidence type="ECO:0000313" key="6">
    <source>
        <dbReference type="EMBL" id="KAF0691041.1"/>
    </source>
</evidence>
<reference evidence="7 8" key="1">
    <citation type="submission" date="2019-03" db="EMBL/GenBank/DDBJ databases">
        <authorList>
            <person name="Gaulin E."/>
            <person name="Dumas B."/>
        </authorList>
    </citation>
    <scope>NUCLEOTIDE SEQUENCE [LARGE SCALE GENOMIC DNA]</scope>
    <source>
        <strain evidence="7">CBS 568.67</strain>
    </source>
</reference>
<dbReference type="GO" id="GO:0016020">
    <property type="term" value="C:membrane"/>
    <property type="evidence" value="ECO:0007669"/>
    <property type="project" value="UniProtKB-SubCell"/>
</dbReference>
<keyword evidence="2 5" id="KW-0812">Transmembrane</keyword>
<evidence type="ECO:0000256" key="5">
    <source>
        <dbReference type="RuleBase" id="RU363107"/>
    </source>
</evidence>
<evidence type="ECO:0000256" key="2">
    <source>
        <dbReference type="ARBA" id="ARBA00022692"/>
    </source>
</evidence>
<evidence type="ECO:0000256" key="1">
    <source>
        <dbReference type="ARBA" id="ARBA00004141"/>
    </source>
</evidence>
<keyword evidence="8" id="KW-1185">Reference proteome</keyword>
<dbReference type="EMBL" id="VJMH01006219">
    <property type="protein sequence ID" value="KAF0691041.1"/>
    <property type="molecule type" value="Genomic_DNA"/>
</dbReference>
<dbReference type="Proteomes" id="UP000332933">
    <property type="component" value="Unassembled WGS sequence"/>
</dbReference>
<feature type="transmembrane region" description="Helical" evidence="5">
    <location>
        <begin position="68"/>
        <end position="87"/>
    </location>
</feature>
<reference evidence="6" key="2">
    <citation type="submission" date="2019-06" db="EMBL/GenBank/DDBJ databases">
        <title>Genomics analysis of Aphanomyces spp. identifies a new class of oomycete effector associated with host adaptation.</title>
        <authorList>
            <person name="Gaulin E."/>
        </authorList>
    </citation>
    <scope>NUCLEOTIDE SEQUENCE</scope>
    <source>
        <strain evidence="6">CBS 578.67</strain>
    </source>
</reference>
<sequence length="191" mass="20912">MGDKLADAGAIPSPKLPAGQLDVVKAKLKDIMSLKNLRGVVLFFGLGEPKPFQVPAKEVAMNRTRKNLLYFATNYAVVAILVGFISILMNPFFLFVLMCIGALWYQNAQISAQETEDKKFQIAGRNIDPSQRNVILLIFTAVLVIYFGGSVLFSIASMSALLSASHAFLRNSTIPDEDDLGFTEEIALPEP</sequence>
<organism evidence="7 8">
    <name type="scientific">Aphanomyces stellatus</name>
    <dbReference type="NCBI Taxonomy" id="120398"/>
    <lineage>
        <taxon>Eukaryota</taxon>
        <taxon>Sar</taxon>
        <taxon>Stramenopiles</taxon>
        <taxon>Oomycota</taxon>
        <taxon>Saprolegniomycetes</taxon>
        <taxon>Saprolegniales</taxon>
        <taxon>Verrucalvaceae</taxon>
        <taxon>Aphanomyces</taxon>
    </lineage>
</organism>
<comment type="subcellular location">
    <subcellularLocation>
        <location evidence="1 5">Membrane</location>
        <topology evidence="1 5">Multi-pass membrane protein</topology>
    </subcellularLocation>
</comment>
<evidence type="ECO:0000313" key="8">
    <source>
        <dbReference type="Proteomes" id="UP000332933"/>
    </source>
</evidence>
<gene>
    <name evidence="7" type="primary">Aste57867_17653</name>
    <name evidence="6" type="ORF">As57867_017592</name>
    <name evidence="7" type="ORF">ASTE57867_17653</name>
</gene>
<evidence type="ECO:0000256" key="4">
    <source>
        <dbReference type="ARBA" id="ARBA00023136"/>
    </source>
</evidence>
<keyword evidence="3 5" id="KW-1133">Transmembrane helix</keyword>
<dbReference type="PANTHER" id="PTHR19317">
    <property type="entry name" value="PRENYLATED RAB ACCEPTOR 1-RELATED"/>
    <property type="match status" value="1"/>
</dbReference>
<dbReference type="EMBL" id="CAADRA010006240">
    <property type="protein sequence ID" value="VFT94404.1"/>
    <property type="molecule type" value="Genomic_DNA"/>
</dbReference>
<name>A0A485L9H0_9STRA</name>
<dbReference type="OrthoDB" id="63113at2759"/>
<dbReference type="GO" id="GO:0005794">
    <property type="term" value="C:Golgi apparatus"/>
    <property type="evidence" value="ECO:0007669"/>
    <property type="project" value="TreeGrafter"/>
</dbReference>
<comment type="similarity">
    <text evidence="5">Belongs to the PRA1 family.</text>
</comment>
<evidence type="ECO:0000313" key="7">
    <source>
        <dbReference type="EMBL" id="VFT94404.1"/>
    </source>
</evidence>
<accession>A0A485L9H0</accession>